<dbReference type="PANTHER" id="PTHR48069:SF3">
    <property type="entry name" value="DIHYDROFOLATE REDUCTASE"/>
    <property type="match status" value="1"/>
</dbReference>
<dbReference type="GO" id="GO:0004146">
    <property type="term" value="F:dihydrofolate reductase activity"/>
    <property type="evidence" value="ECO:0007669"/>
    <property type="project" value="UniProtKB-EC"/>
</dbReference>
<keyword evidence="5 7" id="KW-0521">NADP</keyword>
<evidence type="ECO:0000256" key="6">
    <source>
        <dbReference type="ARBA" id="ARBA00023002"/>
    </source>
</evidence>
<evidence type="ECO:0000256" key="1">
    <source>
        <dbReference type="ARBA" id="ARBA00004903"/>
    </source>
</evidence>
<comment type="similarity">
    <text evidence="2 7 8">Belongs to the dihydrofolate reductase family.</text>
</comment>
<dbReference type="SUPFAM" id="SSF53597">
    <property type="entry name" value="Dihydrofolate reductase-like"/>
    <property type="match status" value="1"/>
</dbReference>
<dbReference type="Pfam" id="PF00186">
    <property type="entry name" value="DHFR_1"/>
    <property type="match status" value="1"/>
</dbReference>
<name>A0ABS4GWH0_9BACL</name>
<evidence type="ECO:0000256" key="2">
    <source>
        <dbReference type="ARBA" id="ARBA00009539"/>
    </source>
</evidence>
<dbReference type="PROSITE" id="PS00075">
    <property type="entry name" value="DHFR_1"/>
    <property type="match status" value="1"/>
</dbReference>
<sequence>MIAIVVAMSKNRVIGKDNALPWHLPADLAYFKKVTMGHPILMGRKTYEAIGRPLPGRENVIMTRDPNYQQEGCTIVHSKEEALTRFAEEDLYVIGGAEIIKEFLPDADRIHLTWIDHEFEGDTFLPELNLDEWMVVSETPGITDEKNPYPYRFFVFERRA</sequence>
<evidence type="ECO:0000313" key="11">
    <source>
        <dbReference type="Proteomes" id="UP001519343"/>
    </source>
</evidence>
<dbReference type="PIRSF" id="PIRSF000194">
    <property type="entry name" value="DHFR"/>
    <property type="match status" value="1"/>
</dbReference>
<feature type="domain" description="DHFR" evidence="9">
    <location>
        <begin position="1"/>
        <end position="158"/>
    </location>
</feature>
<keyword evidence="6 7" id="KW-0560">Oxidoreductase</keyword>
<evidence type="ECO:0000256" key="5">
    <source>
        <dbReference type="ARBA" id="ARBA00022857"/>
    </source>
</evidence>
<dbReference type="CDD" id="cd00209">
    <property type="entry name" value="DHFR"/>
    <property type="match status" value="1"/>
</dbReference>
<dbReference type="RefSeq" id="WP_209812614.1">
    <property type="nucleotide sequence ID" value="NZ_JAGGKT010000024.1"/>
</dbReference>
<evidence type="ECO:0000256" key="3">
    <source>
        <dbReference type="ARBA" id="ARBA00012856"/>
    </source>
</evidence>
<evidence type="ECO:0000313" key="10">
    <source>
        <dbReference type="EMBL" id="MBP1934628.1"/>
    </source>
</evidence>
<dbReference type="EC" id="1.5.1.3" evidence="3 7"/>
<comment type="function">
    <text evidence="7">Key enzyme in folate metabolism. Catalyzes an essential reaction for de novo glycine and purine synthesis, and for DNA precursor synthesis.</text>
</comment>
<dbReference type="InterPro" id="IPR017925">
    <property type="entry name" value="DHFR_CS"/>
</dbReference>
<dbReference type="InterPro" id="IPR024072">
    <property type="entry name" value="DHFR-like_dom_sf"/>
</dbReference>
<dbReference type="InterPro" id="IPR001796">
    <property type="entry name" value="DHFR_dom"/>
</dbReference>
<comment type="pathway">
    <text evidence="1 7">Cofactor biosynthesis; tetrahydrofolate biosynthesis; 5,6,7,8-tetrahydrofolate from 7,8-dihydrofolate: step 1/1.</text>
</comment>
<evidence type="ECO:0000256" key="4">
    <source>
        <dbReference type="ARBA" id="ARBA00022563"/>
    </source>
</evidence>
<gene>
    <name evidence="10" type="ORF">J2Z37_004648</name>
</gene>
<dbReference type="PANTHER" id="PTHR48069">
    <property type="entry name" value="DIHYDROFOLATE REDUCTASE"/>
    <property type="match status" value="1"/>
</dbReference>
<dbReference type="InterPro" id="IPR012259">
    <property type="entry name" value="DHFR"/>
</dbReference>
<dbReference type="Proteomes" id="UP001519343">
    <property type="component" value="Unassembled WGS sequence"/>
</dbReference>
<dbReference type="Gene3D" id="3.40.430.10">
    <property type="entry name" value="Dihydrofolate Reductase, subunit A"/>
    <property type="match status" value="1"/>
</dbReference>
<evidence type="ECO:0000256" key="7">
    <source>
        <dbReference type="PIRNR" id="PIRNR000194"/>
    </source>
</evidence>
<accession>A0ABS4GWH0</accession>
<dbReference type="PRINTS" id="PR00070">
    <property type="entry name" value="DHFR"/>
</dbReference>
<evidence type="ECO:0000259" key="9">
    <source>
        <dbReference type="PROSITE" id="PS51330"/>
    </source>
</evidence>
<protein>
    <recommendedName>
        <fullName evidence="3 7">Dihydrofolate reductase</fullName>
        <ecNumber evidence="3 7">1.5.1.3</ecNumber>
    </recommendedName>
</protein>
<keyword evidence="11" id="KW-1185">Reference proteome</keyword>
<proteinExistence type="inferred from homology"/>
<evidence type="ECO:0000256" key="8">
    <source>
        <dbReference type="RuleBase" id="RU004474"/>
    </source>
</evidence>
<comment type="caution">
    <text evidence="10">The sequence shown here is derived from an EMBL/GenBank/DDBJ whole genome shotgun (WGS) entry which is preliminary data.</text>
</comment>
<dbReference type="PROSITE" id="PS51330">
    <property type="entry name" value="DHFR_2"/>
    <property type="match status" value="1"/>
</dbReference>
<organism evidence="10 11">
    <name type="scientific">Ammoniphilus resinae</name>
    <dbReference type="NCBI Taxonomy" id="861532"/>
    <lineage>
        <taxon>Bacteria</taxon>
        <taxon>Bacillati</taxon>
        <taxon>Bacillota</taxon>
        <taxon>Bacilli</taxon>
        <taxon>Bacillales</taxon>
        <taxon>Paenibacillaceae</taxon>
        <taxon>Aneurinibacillus group</taxon>
        <taxon>Ammoniphilus</taxon>
    </lineage>
</organism>
<keyword evidence="4 7" id="KW-0554">One-carbon metabolism</keyword>
<dbReference type="EMBL" id="JAGGKT010000024">
    <property type="protein sequence ID" value="MBP1934628.1"/>
    <property type="molecule type" value="Genomic_DNA"/>
</dbReference>
<reference evidence="10 11" key="1">
    <citation type="submission" date="2021-03" db="EMBL/GenBank/DDBJ databases">
        <title>Genomic Encyclopedia of Type Strains, Phase IV (KMG-IV): sequencing the most valuable type-strain genomes for metagenomic binning, comparative biology and taxonomic classification.</title>
        <authorList>
            <person name="Goeker M."/>
        </authorList>
    </citation>
    <scope>NUCLEOTIDE SEQUENCE [LARGE SCALE GENOMIC DNA]</scope>
    <source>
        <strain evidence="10 11">DSM 24738</strain>
    </source>
</reference>
<comment type="catalytic activity">
    <reaction evidence="7">
        <text>(6S)-5,6,7,8-tetrahydrofolate + NADP(+) = 7,8-dihydrofolate + NADPH + H(+)</text>
        <dbReference type="Rhea" id="RHEA:15009"/>
        <dbReference type="ChEBI" id="CHEBI:15378"/>
        <dbReference type="ChEBI" id="CHEBI:57451"/>
        <dbReference type="ChEBI" id="CHEBI:57453"/>
        <dbReference type="ChEBI" id="CHEBI:57783"/>
        <dbReference type="ChEBI" id="CHEBI:58349"/>
        <dbReference type="EC" id="1.5.1.3"/>
    </reaction>
</comment>